<protein>
    <submittedName>
        <fullName evidence="2">Uncharacterized protein</fullName>
    </submittedName>
</protein>
<feature type="region of interest" description="Disordered" evidence="1">
    <location>
        <begin position="25"/>
        <end position="46"/>
    </location>
</feature>
<dbReference type="Proteomes" id="UP000688137">
    <property type="component" value="Unassembled WGS sequence"/>
</dbReference>
<proteinExistence type="predicted"/>
<evidence type="ECO:0000313" key="2">
    <source>
        <dbReference type="EMBL" id="CAD8068715.1"/>
    </source>
</evidence>
<gene>
    <name evidence="2" type="ORF">PPRIM_AZ9-3.1.T0420298</name>
</gene>
<feature type="compositionally biased region" description="Basic and acidic residues" evidence="1">
    <location>
        <begin position="269"/>
        <end position="283"/>
    </location>
</feature>
<reference evidence="2" key="1">
    <citation type="submission" date="2021-01" db="EMBL/GenBank/DDBJ databases">
        <authorList>
            <consortium name="Genoscope - CEA"/>
            <person name="William W."/>
        </authorList>
    </citation>
    <scope>NUCLEOTIDE SEQUENCE</scope>
</reference>
<feature type="region of interest" description="Disordered" evidence="1">
    <location>
        <begin position="297"/>
        <end position="331"/>
    </location>
</feature>
<feature type="compositionally biased region" description="Basic and acidic residues" evidence="1">
    <location>
        <begin position="220"/>
        <end position="229"/>
    </location>
</feature>
<sequence length="344" mass="40029">MKKIDGNGERKLKNVEENSTSVNYPIPLEFDSKKQHPNYLKGKSKENQISSIEQLNKTGKPVQISIDRPLEGKRFLNKQKNSQKIFFQVRNDSVSENSCCELGNSDSDCNCAKNLVPQKNLEIKINRKRKKKSDTTPFYDQIIYHDPRMRRINFVYSSSGSSESEYERILIKKEEISEKKYKEKPQKKDPSEQEIPLPEHLLECPIQPLPVVKVEKLPEVKKTKDEKPFKQPKIQKYRPKPPEEEWAKYETPNVVHPYQLKLPQKPLKKKEDSKPIYGKQRERVEFKVPKAQEQVNDFIPKALPTQAVAPLKEKKKKKKDKQNQSSSGSSYCYECECLSDACDC</sequence>
<evidence type="ECO:0000256" key="1">
    <source>
        <dbReference type="SAM" id="MobiDB-lite"/>
    </source>
</evidence>
<feature type="region of interest" description="Disordered" evidence="1">
    <location>
        <begin position="260"/>
        <end position="283"/>
    </location>
</feature>
<dbReference type="AlphaFoldDB" id="A0A8S1LR26"/>
<dbReference type="OMA" id="CYECECL"/>
<evidence type="ECO:0000313" key="3">
    <source>
        <dbReference type="Proteomes" id="UP000688137"/>
    </source>
</evidence>
<accession>A0A8S1LR26</accession>
<keyword evidence="3" id="KW-1185">Reference proteome</keyword>
<name>A0A8S1LR26_PARPR</name>
<feature type="region of interest" description="Disordered" evidence="1">
    <location>
        <begin position="220"/>
        <end position="245"/>
    </location>
</feature>
<comment type="caution">
    <text evidence="2">The sequence shown here is derived from an EMBL/GenBank/DDBJ whole genome shotgun (WGS) entry which is preliminary data.</text>
</comment>
<organism evidence="2 3">
    <name type="scientific">Paramecium primaurelia</name>
    <dbReference type="NCBI Taxonomy" id="5886"/>
    <lineage>
        <taxon>Eukaryota</taxon>
        <taxon>Sar</taxon>
        <taxon>Alveolata</taxon>
        <taxon>Ciliophora</taxon>
        <taxon>Intramacronucleata</taxon>
        <taxon>Oligohymenophorea</taxon>
        <taxon>Peniculida</taxon>
        <taxon>Parameciidae</taxon>
        <taxon>Paramecium</taxon>
    </lineage>
</organism>
<dbReference type="EMBL" id="CAJJDM010000041">
    <property type="protein sequence ID" value="CAD8068715.1"/>
    <property type="molecule type" value="Genomic_DNA"/>
</dbReference>